<evidence type="ECO:0008006" key="4">
    <source>
        <dbReference type="Google" id="ProtNLM"/>
    </source>
</evidence>
<dbReference type="SUPFAM" id="SSF56925">
    <property type="entry name" value="OMPA-like"/>
    <property type="match status" value="1"/>
</dbReference>
<protein>
    <recommendedName>
        <fullName evidence="4">Outer membrane protein beta-barrel domain-containing protein</fullName>
    </recommendedName>
</protein>
<name>A0A410G438_9FLAO</name>
<organism evidence="2 3">
    <name type="scientific">Aequorivita ciconiae</name>
    <dbReference type="NCBI Taxonomy" id="2494375"/>
    <lineage>
        <taxon>Bacteria</taxon>
        <taxon>Pseudomonadati</taxon>
        <taxon>Bacteroidota</taxon>
        <taxon>Flavobacteriia</taxon>
        <taxon>Flavobacteriales</taxon>
        <taxon>Flavobacteriaceae</taxon>
        <taxon>Aequorivita</taxon>
    </lineage>
</organism>
<accession>A0A410G438</accession>
<dbReference type="InterPro" id="IPR011250">
    <property type="entry name" value="OMP/PagP_B-barrel"/>
</dbReference>
<dbReference type="Gene3D" id="2.40.160.20">
    <property type="match status" value="1"/>
</dbReference>
<evidence type="ECO:0000313" key="2">
    <source>
        <dbReference type="EMBL" id="QAA82037.1"/>
    </source>
</evidence>
<evidence type="ECO:0000313" key="3">
    <source>
        <dbReference type="Proteomes" id="UP000285517"/>
    </source>
</evidence>
<gene>
    <name evidence="2" type="ORF">EI546_10010</name>
</gene>
<proteinExistence type="predicted"/>
<feature type="signal peptide" evidence="1">
    <location>
        <begin position="1"/>
        <end position="21"/>
    </location>
</feature>
<dbReference type="AlphaFoldDB" id="A0A410G438"/>
<evidence type="ECO:0000256" key="1">
    <source>
        <dbReference type="SAM" id="SignalP"/>
    </source>
</evidence>
<reference evidence="2 3" key="1">
    <citation type="submission" date="2019-01" db="EMBL/GenBank/DDBJ databases">
        <title>Complete genome sequencing of Aequorivita sp. H23M31.</title>
        <authorList>
            <person name="Bae J.-W."/>
        </authorList>
    </citation>
    <scope>NUCLEOTIDE SEQUENCE [LARGE SCALE GENOMIC DNA]</scope>
    <source>
        <strain evidence="2 3">H23M31</strain>
    </source>
</reference>
<dbReference type="Proteomes" id="UP000285517">
    <property type="component" value="Chromosome"/>
</dbReference>
<dbReference type="EMBL" id="CP034951">
    <property type="protein sequence ID" value="QAA82037.1"/>
    <property type="molecule type" value="Genomic_DNA"/>
</dbReference>
<feature type="chain" id="PRO_5019134158" description="Outer membrane protein beta-barrel domain-containing protein" evidence="1">
    <location>
        <begin position="22"/>
        <end position="213"/>
    </location>
</feature>
<keyword evidence="3" id="KW-1185">Reference proteome</keyword>
<sequence>MKKVILLSAIFIIGMTEMANAQIEKGNLMLGADLGSGLVSQTSTGLFGFNFGLNEGAGFDIGLSPKVGYFIKDNFMVGGIVNFGFSKSAEYDGFSTRTTTYGIQALSRYYLSPGEKGIDNFLKYGRFFLEGNAGIAGVNVKDGPTTNGFAYGVGPGYSYFVTKNVALETTLKYNGLVGGGNTTYQHALGLTFGVQVFLPSSEAKRKIDNPDKL</sequence>
<dbReference type="OrthoDB" id="945117at2"/>
<dbReference type="KEGG" id="aev:EI546_10010"/>
<keyword evidence="1" id="KW-0732">Signal</keyword>
<dbReference type="RefSeq" id="WP_128250411.1">
    <property type="nucleotide sequence ID" value="NZ_CP034951.1"/>
</dbReference>